<accession>A0A285NVN3</accession>
<keyword evidence="12" id="KW-1185">Reference proteome</keyword>
<dbReference type="InterPro" id="IPR050790">
    <property type="entry name" value="ExbB/TolQ_transport"/>
</dbReference>
<reference evidence="12" key="1">
    <citation type="submission" date="2017-09" db="EMBL/GenBank/DDBJ databases">
        <authorList>
            <person name="Varghese N."/>
            <person name="Submissions S."/>
        </authorList>
    </citation>
    <scope>NUCLEOTIDE SEQUENCE [LARGE SCALE GENOMIC DNA]</scope>
    <source>
        <strain evidence="12">DSM 2913</strain>
    </source>
</reference>
<feature type="transmembrane region" description="Helical" evidence="9">
    <location>
        <begin position="112"/>
        <end position="141"/>
    </location>
</feature>
<evidence type="ECO:0000256" key="1">
    <source>
        <dbReference type="ARBA" id="ARBA00004651"/>
    </source>
</evidence>
<name>A0A285NVN3_9AQUI</name>
<dbReference type="EMBL" id="OBEN01000003">
    <property type="protein sequence ID" value="SNZ13525.1"/>
    <property type="molecule type" value="Genomic_DNA"/>
</dbReference>
<evidence type="ECO:0000256" key="9">
    <source>
        <dbReference type="SAM" id="Phobius"/>
    </source>
</evidence>
<keyword evidence="5 8" id="KW-0653">Protein transport</keyword>
<dbReference type="InterPro" id="IPR002898">
    <property type="entry name" value="MotA_ExbB_proton_chnl"/>
</dbReference>
<evidence type="ECO:0000256" key="6">
    <source>
        <dbReference type="ARBA" id="ARBA00022989"/>
    </source>
</evidence>
<feature type="transmembrane region" description="Helical" evidence="9">
    <location>
        <begin position="13"/>
        <end position="34"/>
    </location>
</feature>
<evidence type="ECO:0000256" key="8">
    <source>
        <dbReference type="RuleBase" id="RU004057"/>
    </source>
</evidence>
<dbReference type="OrthoDB" id="4045at2"/>
<keyword evidence="7 9" id="KW-0472">Membrane</keyword>
<protein>
    <submittedName>
        <fullName evidence="11">Biopolymer transport protein ExbB</fullName>
    </submittedName>
</protein>
<evidence type="ECO:0000256" key="2">
    <source>
        <dbReference type="ARBA" id="ARBA00022448"/>
    </source>
</evidence>
<dbReference type="GO" id="GO:0017038">
    <property type="term" value="P:protein import"/>
    <property type="evidence" value="ECO:0007669"/>
    <property type="project" value="TreeGrafter"/>
</dbReference>
<comment type="subcellular location">
    <subcellularLocation>
        <location evidence="1">Cell membrane</location>
        <topology evidence="1">Multi-pass membrane protein</topology>
    </subcellularLocation>
    <subcellularLocation>
        <location evidence="8">Membrane</location>
        <topology evidence="8">Multi-pass membrane protein</topology>
    </subcellularLocation>
</comment>
<evidence type="ECO:0000256" key="7">
    <source>
        <dbReference type="ARBA" id="ARBA00023136"/>
    </source>
</evidence>
<sequence>MDTLFSLLEKGGFAVYVLVFLSLVSWALIVERLFNLRFGSMLSKSVKDVRSLLASGDVEGALKLLSLDNSPASQILYRLLEEYKEGKADKRILMSDLSFEVSLLAPKVEKNLALLSTIASVSPLIGLFGTITGLIKVFSAFAVAQTEQGVALLATGISEALISAATGLAVAIPALLAYWIFRIMGNSILDRIEQELTETLRVLK</sequence>
<feature type="transmembrane region" description="Helical" evidence="9">
    <location>
        <begin position="161"/>
        <end position="181"/>
    </location>
</feature>
<organism evidence="11 12">
    <name type="scientific">Hydrogenobacter hydrogenophilus</name>
    <dbReference type="NCBI Taxonomy" id="35835"/>
    <lineage>
        <taxon>Bacteria</taxon>
        <taxon>Pseudomonadati</taxon>
        <taxon>Aquificota</taxon>
        <taxon>Aquificia</taxon>
        <taxon>Aquificales</taxon>
        <taxon>Aquificaceae</taxon>
        <taxon>Hydrogenobacter</taxon>
    </lineage>
</organism>
<evidence type="ECO:0000313" key="11">
    <source>
        <dbReference type="EMBL" id="SNZ13525.1"/>
    </source>
</evidence>
<comment type="similarity">
    <text evidence="8">Belongs to the exbB/tolQ family.</text>
</comment>
<dbReference type="Proteomes" id="UP000218627">
    <property type="component" value="Unassembled WGS sequence"/>
</dbReference>
<evidence type="ECO:0000259" key="10">
    <source>
        <dbReference type="Pfam" id="PF01618"/>
    </source>
</evidence>
<dbReference type="RefSeq" id="WP_096601308.1">
    <property type="nucleotide sequence ID" value="NZ_OBEN01000003.1"/>
</dbReference>
<evidence type="ECO:0000256" key="5">
    <source>
        <dbReference type="ARBA" id="ARBA00022927"/>
    </source>
</evidence>
<keyword evidence="4 9" id="KW-0812">Transmembrane</keyword>
<keyword evidence="3" id="KW-1003">Cell membrane</keyword>
<dbReference type="GO" id="GO:0005886">
    <property type="term" value="C:plasma membrane"/>
    <property type="evidence" value="ECO:0007669"/>
    <property type="project" value="UniProtKB-SubCell"/>
</dbReference>
<dbReference type="PANTHER" id="PTHR30625:SF15">
    <property type="entry name" value="BIOPOLYMER TRANSPORT PROTEIN EXBB"/>
    <property type="match status" value="1"/>
</dbReference>
<dbReference type="AlphaFoldDB" id="A0A285NVN3"/>
<feature type="domain" description="MotA/TolQ/ExbB proton channel" evidence="10">
    <location>
        <begin position="69"/>
        <end position="193"/>
    </location>
</feature>
<keyword evidence="6 9" id="KW-1133">Transmembrane helix</keyword>
<proteinExistence type="inferred from homology"/>
<gene>
    <name evidence="11" type="ORF">SAMN06265353_0769</name>
</gene>
<evidence type="ECO:0000256" key="3">
    <source>
        <dbReference type="ARBA" id="ARBA00022475"/>
    </source>
</evidence>
<evidence type="ECO:0000313" key="12">
    <source>
        <dbReference type="Proteomes" id="UP000218627"/>
    </source>
</evidence>
<evidence type="ECO:0000256" key="4">
    <source>
        <dbReference type="ARBA" id="ARBA00022692"/>
    </source>
</evidence>
<dbReference type="Pfam" id="PF01618">
    <property type="entry name" value="MotA_ExbB"/>
    <property type="match status" value="1"/>
</dbReference>
<dbReference type="PANTHER" id="PTHR30625">
    <property type="entry name" value="PROTEIN TOLQ"/>
    <property type="match status" value="1"/>
</dbReference>
<keyword evidence="2 8" id="KW-0813">Transport</keyword>